<gene>
    <name evidence="1" type="ORF">DFO73_105151</name>
</gene>
<comment type="caution">
    <text evidence="1">The sequence shown here is derived from an EMBL/GenBank/DDBJ whole genome shotgun (WGS) entry which is preliminary data.</text>
</comment>
<sequence>MRGIGPASTYYEWHASLGLLAQRIIISLVMEGVFEKFPNLKVVFVEYGFSWVAPLMWG</sequence>
<protein>
    <submittedName>
        <fullName evidence="1">Uncharacterized protein</fullName>
    </submittedName>
</protein>
<dbReference type="RefSeq" id="WP_181395985.1">
    <property type="nucleotide sequence ID" value="NZ_QGTW01000005.1"/>
</dbReference>
<organism evidence="1 2">
    <name type="scientific">Cytobacillus oceanisediminis</name>
    <dbReference type="NCBI Taxonomy" id="665099"/>
    <lineage>
        <taxon>Bacteria</taxon>
        <taxon>Bacillati</taxon>
        <taxon>Bacillota</taxon>
        <taxon>Bacilli</taxon>
        <taxon>Bacillales</taxon>
        <taxon>Bacillaceae</taxon>
        <taxon>Cytobacillus</taxon>
    </lineage>
</organism>
<reference evidence="1 2" key="1">
    <citation type="submission" date="2018-05" db="EMBL/GenBank/DDBJ databases">
        <title>Freshwater and sediment microbial communities from various areas in North America, analyzing microbe dynamics in response to fracking.</title>
        <authorList>
            <person name="Lamendella R."/>
        </authorList>
    </citation>
    <scope>NUCLEOTIDE SEQUENCE [LARGE SCALE GENOMIC DNA]</scope>
    <source>
        <strain evidence="1 2">15_TX</strain>
    </source>
</reference>
<dbReference type="EMBL" id="QGTW01000005">
    <property type="protein sequence ID" value="PWW28914.1"/>
    <property type="molecule type" value="Genomic_DNA"/>
</dbReference>
<dbReference type="Gene3D" id="3.20.20.140">
    <property type="entry name" value="Metal-dependent hydrolases"/>
    <property type="match status" value="1"/>
</dbReference>
<accession>A0A2V2ZWW2</accession>
<dbReference type="SUPFAM" id="SSF51556">
    <property type="entry name" value="Metallo-dependent hydrolases"/>
    <property type="match status" value="1"/>
</dbReference>
<name>A0A2V2ZWW2_9BACI</name>
<dbReference type="InterPro" id="IPR032466">
    <property type="entry name" value="Metal_Hydrolase"/>
</dbReference>
<evidence type="ECO:0000313" key="1">
    <source>
        <dbReference type="EMBL" id="PWW28914.1"/>
    </source>
</evidence>
<dbReference type="AlphaFoldDB" id="A0A2V2ZWW2"/>
<dbReference type="Proteomes" id="UP000247150">
    <property type="component" value="Unassembled WGS sequence"/>
</dbReference>
<proteinExistence type="predicted"/>
<evidence type="ECO:0000313" key="2">
    <source>
        <dbReference type="Proteomes" id="UP000247150"/>
    </source>
</evidence>